<dbReference type="SMART" id="SM00174">
    <property type="entry name" value="RHO"/>
    <property type="match status" value="1"/>
</dbReference>
<dbReference type="eggNOG" id="KOG0094">
    <property type="taxonomic scope" value="Eukaryota"/>
</dbReference>
<dbReference type="PROSITE" id="PS51419">
    <property type="entry name" value="RAB"/>
    <property type="match status" value="1"/>
</dbReference>
<dbReference type="OrthoDB" id="265044at2759"/>
<sequence length="194" mass="21625">MKKEESVPEGKVIVVGSAGVGKTSLITMYTTQQFFENCSSTIAATYIQMRVATCLGEVALNLWDTAGQERFKSLIPMYSRNSAAAIVVTDLTNHDSLVQGEEWYNMVRENCPETCKIYLVANKCDLPPTYNESEFLDWAKSKSLPYFITSAKQHGTVDPLFQKIAEDLFKTPPPAAVDSKPVEKKSDHRCCLLI</sequence>
<dbReference type="VEuPathDB" id="TrichDB:TVAG_047220"/>
<dbReference type="PROSITE" id="PS51421">
    <property type="entry name" value="RAS"/>
    <property type="match status" value="1"/>
</dbReference>
<reference evidence="2" key="2">
    <citation type="journal article" date="2007" name="Science">
        <title>Draft genome sequence of the sexually transmitted pathogen Trichomonas vaginalis.</title>
        <authorList>
            <person name="Carlton J.M."/>
            <person name="Hirt R.P."/>
            <person name="Silva J.C."/>
            <person name="Delcher A.L."/>
            <person name="Schatz M."/>
            <person name="Zhao Q."/>
            <person name="Wortman J.R."/>
            <person name="Bidwell S.L."/>
            <person name="Alsmark U.C.M."/>
            <person name="Besteiro S."/>
            <person name="Sicheritz-Ponten T."/>
            <person name="Noel C.J."/>
            <person name="Dacks J.B."/>
            <person name="Foster P.G."/>
            <person name="Simillion C."/>
            <person name="Van de Peer Y."/>
            <person name="Miranda-Saavedra D."/>
            <person name="Barton G.J."/>
            <person name="Westrop G.D."/>
            <person name="Mueller S."/>
            <person name="Dessi D."/>
            <person name="Fiori P.L."/>
            <person name="Ren Q."/>
            <person name="Paulsen I."/>
            <person name="Zhang H."/>
            <person name="Bastida-Corcuera F.D."/>
            <person name="Simoes-Barbosa A."/>
            <person name="Brown M.T."/>
            <person name="Hayes R.D."/>
            <person name="Mukherjee M."/>
            <person name="Okumura C.Y."/>
            <person name="Schneider R."/>
            <person name="Smith A.J."/>
            <person name="Vanacova S."/>
            <person name="Villalvazo M."/>
            <person name="Haas B.J."/>
            <person name="Pertea M."/>
            <person name="Feldblyum T.V."/>
            <person name="Utterback T.R."/>
            <person name="Shu C.L."/>
            <person name="Osoegawa K."/>
            <person name="de Jong P.J."/>
            <person name="Hrdy I."/>
            <person name="Horvathova L."/>
            <person name="Zubacova Z."/>
            <person name="Dolezal P."/>
            <person name="Malik S.B."/>
            <person name="Logsdon J.M. Jr."/>
            <person name="Henze K."/>
            <person name="Gupta A."/>
            <person name="Wang C.C."/>
            <person name="Dunne R.L."/>
            <person name="Upcroft J.A."/>
            <person name="Upcroft P."/>
            <person name="White O."/>
            <person name="Salzberg S.L."/>
            <person name="Tang P."/>
            <person name="Chiu C.-H."/>
            <person name="Lee Y.-S."/>
            <person name="Embley T.M."/>
            <person name="Coombs G.H."/>
            <person name="Mottram J.C."/>
            <person name="Tachezy J."/>
            <person name="Fraser-Liggett C.M."/>
            <person name="Johnson P.J."/>
        </authorList>
    </citation>
    <scope>NUCLEOTIDE SEQUENCE [LARGE SCALE GENOMIC DNA]</scope>
    <source>
        <strain evidence="2">G3</strain>
    </source>
</reference>
<dbReference type="SMART" id="SM00175">
    <property type="entry name" value="RAB"/>
    <property type="match status" value="1"/>
</dbReference>
<dbReference type="Pfam" id="PF00071">
    <property type="entry name" value="Ras"/>
    <property type="match status" value="1"/>
</dbReference>
<dbReference type="STRING" id="5722.A2FHI9"/>
<dbReference type="SMR" id="A2FHI9"/>
<dbReference type="GO" id="GO:0012505">
    <property type="term" value="C:endomembrane system"/>
    <property type="evidence" value="ECO:0000318"/>
    <property type="project" value="GO_Central"/>
</dbReference>
<dbReference type="InParanoid" id="A2FHI9"/>
<keyword evidence="1" id="KW-0547">Nucleotide-binding</keyword>
<dbReference type="EMBL" id="DS113796">
    <property type="protein sequence ID" value="EAX95624.1"/>
    <property type="molecule type" value="Genomic_DNA"/>
</dbReference>
<dbReference type="InterPro" id="IPR005225">
    <property type="entry name" value="Small_GTP-bd"/>
</dbReference>
<dbReference type="FunFam" id="3.40.50.300:FF:001773">
    <property type="entry name" value="Small GTP-binding protein, putative"/>
    <property type="match status" value="1"/>
</dbReference>
<dbReference type="GO" id="GO:0006891">
    <property type="term" value="P:intra-Golgi vesicle-mediated transport"/>
    <property type="evidence" value="ECO:0000318"/>
    <property type="project" value="GO_Central"/>
</dbReference>
<dbReference type="Gene3D" id="3.40.50.300">
    <property type="entry name" value="P-loop containing nucleotide triphosphate hydrolases"/>
    <property type="match status" value="1"/>
</dbReference>
<dbReference type="InterPro" id="IPR027417">
    <property type="entry name" value="P-loop_NTPase"/>
</dbReference>
<dbReference type="GO" id="GO:0006886">
    <property type="term" value="P:intracellular protein transport"/>
    <property type="evidence" value="ECO:0000318"/>
    <property type="project" value="GO_Central"/>
</dbReference>
<name>A2FHI9_TRIV3</name>
<dbReference type="GO" id="GO:0006890">
    <property type="term" value="P:retrograde vesicle-mediated transport, Golgi to endoplasmic reticulum"/>
    <property type="evidence" value="ECO:0000318"/>
    <property type="project" value="GO_Central"/>
</dbReference>
<evidence type="ECO:0000313" key="2">
    <source>
        <dbReference type="EMBL" id="EAX95624.1"/>
    </source>
</evidence>
<dbReference type="NCBIfam" id="TIGR00231">
    <property type="entry name" value="small_GTP"/>
    <property type="match status" value="1"/>
</dbReference>
<dbReference type="Proteomes" id="UP000001542">
    <property type="component" value="Unassembled WGS sequence"/>
</dbReference>
<dbReference type="VEuPathDB" id="TrichDB:TVAGG3_0954360"/>
<dbReference type="GO" id="GO:0005794">
    <property type="term" value="C:Golgi apparatus"/>
    <property type="evidence" value="ECO:0000318"/>
    <property type="project" value="GO_Central"/>
</dbReference>
<dbReference type="CDD" id="cd00154">
    <property type="entry name" value="Rab"/>
    <property type="match status" value="1"/>
</dbReference>
<gene>
    <name evidence="2" type="ORF">TVAG_047220</name>
</gene>
<accession>A2FHI9</accession>
<dbReference type="InterPro" id="IPR001806">
    <property type="entry name" value="Small_GTPase"/>
</dbReference>
<dbReference type="KEGG" id="tva:4753378"/>
<evidence type="ECO:0000256" key="1">
    <source>
        <dbReference type="ARBA" id="ARBA00022741"/>
    </source>
</evidence>
<dbReference type="PRINTS" id="PR00449">
    <property type="entry name" value="RASTRNSFRMNG"/>
</dbReference>
<dbReference type="SUPFAM" id="SSF52540">
    <property type="entry name" value="P-loop containing nucleoside triphosphate hydrolases"/>
    <property type="match status" value="1"/>
</dbReference>
<organism evidence="2 3">
    <name type="scientific">Trichomonas vaginalis (strain ATCC PRA-98 / G3)</name>
    <dbReference type="NCBI Taxonomy" id="412133"/>
    <lineage>
        <taxon>Eukaryota</taxon>
        <taxon>Metamonada</taxon>
        <taxon>Parabasalia</taxon>
        <taxon>Trichomonadida</taxon>
        <taxon>Trichomonadidae</taxon>
        <taxon>Trichomonas</taxon>
    </lineage>
</organism>
<proteinExistence type="predicted"/>
<reference evidence="2" key="1">
    <citation type="submission" date="2006-10" db="EMBL/GenBank/DDBJ databases">
        <authorList>
            <person name="Amadeo P."/>
            <person name="Zhao Q."/>
            <person name="Wortman J."/>
            <person name="Fraser-Liggett C."/>
            <person name="Carlton J."/>
        </authorList>
    </citation>
    <scope>NUCLEOTIDE SEQUENCE</scope>
    <source>
        <strain evidence="2">G3</strain>
    </source>
</reference>
<evidence type="ECO:0000313" key="3">
    <source>
        <dbReference type="Proteomes" id="UP000001542"/>
    </source>
</evidence>
<dbReference type="GO" id="GO:0003924">
    <property type="term" value="F:GTPase activity"/>
    <property type="evidence" value="ECO:0000318"/>
    <property type="project" value="GO_Central"/>
</dbReference>
<keyword evidence="3" id="KW-1185">Reference proteome</keyword>
<dbReference type="PANTHER" id="PTHR47978">
    <property type="match status" value="1"/>
</dbReference>
<dbReference type="GO" id="GO:0042147">
    <property type="term" value="P:retrograde transport, endosome to Golgi"/>
    <property type="evidence" value="ECO:0000318"/>
    <property type="project" value="GO_Central"/>
</dbReference>
<dbReference type="GO" id="GO:0005525">
    <property type="term" value="F:GTP binding"/>
    <property type="evidence" value="ECO:0007669"/>
    <property type="project" value="InterPro"/>
</dbReference>
<dbReference type="GO" id="GO:0005829">
    <property type="term" value="C:cytosol"/>
    <property type="evidence" value="ECO:0007669"/>
    <property type="project" value="GOC"/>
</dbReference>
<protein>
    <submittedName>
        <fullName evidence="2">Small GTP-binding protein, putative</fullName>
    </submittedName>
</protein>
<dbReference type="AlphaFoldDB" id="A2FHI9"/>
<dbReference type="RefSeq" id="XP_001308554.1">
    <property type="nucleotide sequence ID" value="XM_001308553.1"/>
</dbReference>
<dbReference type="SMART" id="SM00173">
    <property type="entry name" value="RAS"/>
    <property type="match status" value="1"/>
</dbReference>